<dbReference type="InterPro" id="IPR001902">
    <property type="entry name" value="SLC26A/SulP_fam"/>
</dbReference>
<comment type="subcellular location">
    <subcellularLocation>
        <location evidence="1">Membrane</location>
        <topology evidence="1">Multi-pass membrane protein</topology>
    </subcellularLocation>
</comment>
<feature type="transmembrane region" description="Helical" evidence="5">
    <location>
        <begin position="563"/>
        <end position="595"/>
    </location>
</feature>
<dbReference type="NCBIfam" id="TIGR00815">
    <property type="entry name" value="sulP"/>
    <property type="match status" value="1"/>
</dbReference>
<dbReference type="InterPro" id="IPR002645">
    <property type="entry name" value="STAS_dom"/>
</dbReference>
<dbReference type="Pfam" id="PF00916">
    <property type="entry name" value="Sulfate_transp"/>
    <property type="match status" value="1"/>
</dbReference>
<keyword evidence="4 5" id="KW-0472">Membrane</keyword>
<dbReference type="AlphaFoldDB" id="A0A2T7P8P4"/>
<feature type="domain" description="STAS" evidence="6">
    <location>
        <begin position="621"/>
        <end position="847"/>
    </location>
</feature>
<dbReference type="GO" id="GO:0055085">
    <property type="term" value="P:transmembrane transport"/>
    <property type="evidence" value="ECO:0007669"/>
    <property type="project" value="InterPro"/>
</dbReference>
<comment type="caution">
    <text evidence="7">The sequence shown here is derived from an EMBL/GenBank/DDBJ whole genome shotgun (WGS) entry which is preliminary data.</text>
</comment>
<proteinExistence type="predicted"/>
<dbReference type="Pfam" id="PF01740">
    <property type="entry name" value="STAS"/>
    <property type="match status" value="1"/>
</dbReference>
<dbReference type="CDD" id="cd07042">
    <property type="entry name" value="STAS_SulP_like_sulfate_transporter"/>
    <property type="match status" value="1"/>
</dbReference>
<reference evidence="7 8" key="1">
    <citation type="submission" date="2018-04" db="EMBL/GenBank/DDBJ databases">
        <title>The genome of golden apple snail Pomacea canaliculata provides insight into stress tolerance and invasive adaptation.</title>
        <authorList>
            <person name="Liu C."/>
            <person name="Liu B."/>
            <person name="Ren Y."/>
            <person name="Zhang Y."/>
            <person name="Wang H."/>
            <person name="Li S."/>
            <person name="Jiang F."/>
            <person name="Yin L."/>
            <person name="Zhang G."/>
            <person name="Qian W."/>
            <person name="Fan W."/>
        </authorList>
    </citation>
    <scope>NUCLEOTIDE SEQUENCE [LARGE SCALE GENOMIC DNA]</scope>
    <source>
        <strain evidence="7">SZHN2017</strain>
        <tissue evidence="7">Muscle</tissue>
    </source>
</reference>
<feature type="transmembrane region" description="Helical" evidence="5">
    <location>
        <begin position="533"/>
        <end position="551"/>
    </location>
</feature>
<dbReference type="PROSITE" id="PS50801">
    <property type="entry name" value="STAS"/>
    <property type="match status" value="1"/>
</dbReference>
<dbReference type="OrthoDB" id="288203at2759"/>
<keyword evidence="2 5" id="KW-0812">Transmembrane</keyword>
<evidence type="ECO:0000256" key="2">
    <source>
        <dbReference type="ARBA" id="ARBA00022692"/>
    </source>
</evidence>
<evidence type="ECO:0000313" key="7">
    <source>
        <dbReference type="EMBL" id="PVD29776.1"/>
    </source>
</evidence>
<feature type="transmembrane region" description="Helical" evidence="5">
    <location>
        <begin position="433"/>
        <end position="457"/>
    </location>
</feature>
<dbReference type="InterPro" id="IPR011547">
    <property type="entry name" value="SLC26A/SulP_dom"/>
</dbReference>
<dbReference type="EMBL" id="PZQS01000005">
    <property type="protein sequence ID" value="PVD29776.1"/>
    <property type="molecule type" value="Genomic_DNA"/>
</dbReference>
<protein>
    <recommendedName>
        <fullName evidence="6">STAS domain-containing protein</fullName>
    </recommendedName>
</protein>
<feature type="transmembrane region" description="Helical" evidence="5">
    <location>
        <begin position="469"/>
        <end position="492"/>
    </location>
</feature>
<dbReference type="Proteomes" id="UP000245119">
    <property type="component" value="Linkage Group LG5"/>
</dbReference>
<organism evidence="7 8">
    <name type="scientific">Pomacea canaliculata</name>
    <name type="common">Golden apple snail</name>
    <dbReference type="NCBI Taxonomy" id="400727"/>
    <lineage>
        <taxon>Eukaryota</taxon>
        <taxon>Metazoa</taxon>
        <taxon>Spiralia</taxon>
        <taxon>Lophotrochozoa</taxon>
        <taxon>Mollusca</taxon>
        <taxon>Gastropoda</taxon>
        <taxon>Caenogastropoda</taxon>
        <taxon>Architaenioglossa</taxon>
        <taxon>Ampullarioidea</taxon>
        <taxon>Ampullariidae</taxon>
        <taxon>Pomacea</taxon>
    </lineage>
</organism>
<evidence type="ECO:0000256" key="5">
    <source>
        <dbReference type="SAM" id="Phobius"/>
    </source>
</evidence>
<feature type="transmembrane region" description="Helical" evidence="5">
    <location>
        <begin position="205"/>
        <end position="224"/>
    </location>
</feature>
<evidence type="ECO:0000256" key="1">
    <source>
        <dbReference type="ARBA" id="ARBA00004141"/>
    </source>
</evidence>
<dbReference type="SUPFAM" id="SSF52091">
    <property type="entry name" value="SpoIIaa-like"/>
    <property type="match status" value="1"/>
</dbReference>
<dbReference type="InterPro" id="IPR036513">
    <property type="entry name" value="STAS_dom_sf"/>
</dbReference>
<evidence type="ECO:0000256" key="4">
    <source>
        <dbReference type="ARBA" id="ARBA00023136"/>
    </source>
</evidence>
<dbReference type="PANTHER" id="PTHR11814">
    <property type="entry name" value="SULFATE TRANSPORTER"/>
    <property type="match status" value="1"/>
</dbReference>
<accession>A0A2T7P8P4</accession>
<dbReference type="GO" id="GO:0016020">
    <property type="term" value="C:membrane"/>
    <property type="evidence" value="ECO:0007669"/>
    <property type="project" value="UniProtKB-SubCell"/>
</dbReference>
<dbReference type="Gene3D" id="3.30.750.24">
    <property type="entry name" value="STAS domain"/>
    <property type="match status" value="1"/>
</dbReference>
<sequence>MHKLSRCDARKILIFLTFSTPIRSTKELTVLRGNRQEPEYLKEGRETDCYRMNGKSAMSEEKLDDAVEGPLLTHDFKINNSGSLELVGAQDRNPVRIKDFDDIYKRPEEETTAFGVVKRCVKRKIDKLSVTRIVLANFPILGTLKRYKIKQDLPSDIIAGLTAGVMMIPQGMAFAHLSTLPPIVGLYISLFSSVVYIFMGMGHQLSWGCIAILSIMMGSILDKYDQKIQDSMKTSSCNFDLTELVNSTSVWQSSSTPLPVSLSVEKRIEVAAAVTLICGLILAVLGKLGFAKLTTYMSDSLVTGFTVAASCHVATSQLKSTFGLNFLPRHNGMFQLIKVWIDFLSNIHKSNPATVIMTFTSILIIYLVKRFINEKYQKKIKIPIPIELIVLVIATVVNSQTKLNEKFSFSIVRDVPVGIPSPKIPDMSLAEDYIVDGMVIIIVAFAQNIALAKLFAIKHKYKVNADQEMFANGVICVVCSLFSGFIAGASVSRSLVQDGAGGKTQVASAFAAGVVLLVVMLLGPYFYYLPTCVLAAVILVNLYAMFLKLLTIPDLWRKSKPDCLMWVITFLAVVIIDPAMGLLVGIISSIMLVLIQSQINSVDVTAWVAVGNHNVWRTKENYFCTQDVHDVRVVRVNGPLYFANAEIVTNNIFKKSGKNPVRMRRKQAEMHKAANSVGSAGGKEIDIHQPDETIKDIAETDLNDTCIMKDEDHATGNEIKQDVPVVIDLNKLPTVEIRNGDAKEEEEDKEKGQGCQFRPCGKSSEETFEDNGLSFSKLIVDLSGASFMDLMGVKALEYMIAEYQSVGISVYFSNIHERCFTILEKSGFLAKHGDKVFISTDAAIQSLVC</sequence>
<evidence type="ECO:0000256" key="3">
    <source>
        <dbReference type="ARBA" id="ARBA00022989"/>
    </source>
</evidence>
<keyword evidence="3 5" id="KW-1133">Transmembrane helix</keyword>
<evidence type="ECO:0000313" key="8">
    <source>
        <dbReference type="Proteomes" id="UP000245119"/>
    </source>
</evidence>
<keyword evidence="8" id="KW-1185">Reference proteome</keyword>
<evidence type="ECO:0000259" key="6">
    <source>
        <dbReference type="PROSITE" id="PS50801"/>
    </source>
</evidence>
<feature type="transmembrane region" description="Helical" evidence="5">
    <location>
        <begin position="504"/>
        <end position="527"/>
    </location>
</feature>
<feature type="transmembrane region" description="Helical" evidence="5">
    <location>
        <begin position="270"/>
        <end position="290"/>
    </location>
</feature>
<feature type="transmembrane region" description="Helical" evidence="5">
    <location>
        <begin position="353"/>
        <end position="372"/>
    </location>
</feature>
<gene>
    <name evidence="7" type="ORF">C0Q70_09033</name>
</gene>
<name>A0A2T7P8P4_POMCA</name>